<dbReference type="Proteomes" id="UP001526166">
    <property type="component" value="Unassembled WGS sequence"/>
</dbReference>
<evidence type="ECO:0000313" key="3">
    <source>
        <dbReference type="Proteomes" id="UP001526166"/>
    </source>
</evidence>
<dbReference type="EMBL" id="JAOWKW010000015">
    <property type="protein sequence ID" value="MCV2880193.1"/>
    <property type="molecule type" value="Genomic_DNA"/>
</dbReference>
<comment type="caution">
    <text evidence="2">The sequence shown here is derived from an EMBL/GenBank/DDBJ whole genome shotgun (WGS) entry which is preliminary data.</text>
</comment>
<evidence type="ECO:0000313" key="2">
    <source>
        <dbReference type="EMBL" id="MCV2880193.1"/>
    </source>
</evidence>
<protein>
    <submittedName>
        <fullName evidence="2">Uncharacterized protein</fullName>
    </submittedName>
</protein>
<proteinExistence type="predicted"/>
<reference evidence="2 3" key="1">
    <citation type="submission" date="2022-10" db="EMBL/GenBank/DDBJ databases">
        <title>Sinirhodobacter sp. nov., isolated from ocean surface sediments.</title>
        <authorList>
            <person name="He W."/>
            <person name="Wang L."/>
            <person name="Zhang D.-F."/>
        </authorList>
    </citation>
    <scope>NUCLEOTIDE SEQUENCE [LARGE SCALE GENOMIC DNA]</scope>
    <source>
        <strain evidence="2 3">WL0115</strain>
    </source>
</reference>
<feature type="region of interest" description="Disordered" evidence="1">
    <location>
        <begin position="19"/>
        <end position="85"/>
    </location>
</feature>
<organism evidence="2 3">
    <name type="scientific">Sedimentimonas flavescens</name>
    <dbReference type="NCBI Taxonomy" id="2851012"/>
    <lineage>
        <taxon>Bacteria</taxon>
        <taxon>Pseudomonadati</taxon>
        <taxon>Pseudomonadota</taxon>
        <taxon>Alphaproteobacteria</taxon>
        <taxon>Rhodobacterales</taxon>
        <taxon>Rhodobacter group</taxon>
        <taxon>Sedimentimonas</taxon>
    </lineage>
</organism>
<name>A0ABT3A2G2_9RHOB</name>
<keyword evidence="3" id="KW-1185">Reference proteome</keyword>
<sequence length="197" mass="21935">MALTLLLWAELGCPRLGIAPLRRRSPSPTPEDAPAPQKPTITKDELPSPSEALRFAERQARRNTRLIEQPDPLTVEPAPIAEPRENPDEAMWKRLEAMLHAPEQAPRPAATVAAQDLAPTCDADDDLPRIDDLAPGERLELELDGPAPRRESIRFEQVQGRRRTRVVIEDEAILILDNTDAASLTPDLFQFRAPRAV</sequence>
<accession>A0ABT3A2G2</accession>
<gene>
    <name evidence="2" type="ORF">OE699_15215</name>
</gene>
<feature type="compositionally biased region" description="Pro residues" evidence="1">
    <location>
        <begin position="27"/>
        <end position="37"/>
    </location>
</feature>
<evidence type="ECO:0000256" key="1">
    <source>
        <dbReference type="SAM" id="MobiDB-lite"/>
    </source>
</evidence>